<proteinExistence type="predicted"/>
<dbReference type="Proteomes" id="UP000075840">
    <property type="component" value="Unassembled WGS sequence"/>
</dbReference>
<reference evidence="1" key="1">
    <citation type="submission" date="2022-08" db="UniProtKB">
        <authorList>
            <consortium name="EnsemblMetazoa"/>
        </authorList>
    </citation>
    <scope>IDENTIFICATION</scope>
    <source>
        <strain evidence="1">Dongola</strain>
    </source>
</reference>
<keyword evidence="2" id="KW-1185">Reference proteome</keyword>
<organism evidence="1 2">
    <name type="scientific">Anopheles arabiensis</name>
    <name type="common">Mosquito</name>
    <dbReference type="NCBI Taxonomy" id="7173"/>
    <lineage>
        <taxon>Eukaryota</taxon>
        <taxon>Metazoa</taxon>
        <taxon>Ecdysozoa</taxon>
        <taxon>Arthropoda</taxon>
        <taxon>Hexapoda</taxon>
        <taxon>Insecta</taxon>
        <taxon>Pterygota</taxon>
        <taxon>Neoptera</taxon>
        <taxon>Endopterygota</taxon>
        <taxon>Diptera</taxon>
        <taxon>Nematocera</taxon>
        <taxon>Culicoidea</taxon>
        <taxon>Culicidae</taxon>
        <taxon>Anophelinae</taxon>
        <taxon>Anopheles</taxon>
    </lineage>
</organism>
<dbReference type="AlphaFoldDB" id="A0A8W7MTS9"/>
<dbReference type="EnsemblMetazoa" id="AARA018548-RA">
    <property type="protein sequence ID" value="AARA018548-PA"/>
    <property type="gene ID" value="AARA018548"/>
</dbReference>
<name>A0A8W7MTS9_ANOAR</name>
<evidence type="ECO:0000313" key="1">
    <source>
        <dbReference type="EnsemblMetazoa" id="AARA018548-PA"/>
    </source>
</evidence>
<accession>A0A8W7MTS9</accession>
<dbReference type="EMBL" id="APCN01002496">
    <property type="status" value="NOT_ANNOTATED_CDS"/>
    <property type="molecule type" value="Genomic_DNA"/>
</dbReference>
<protein>
    <submittedName>
        <fullName evidence="1">Uncharacterized protein</fullName>
    </submittedName>
</protein>
<evidence type="ECO:0000313" key="2">
    <source>
        <dbReference type="Proteomes" id="UP000075840"/>
    </source>
</evidence>
<sequence length="75" mass="8704">MARSRGGEQERRHCETHECCNQLNVSTLRRIFSIVLCICQIRNSLPPRQKGRVLHICCGGRFAKTNFHQQPAQHF</sequence>